<dbReference type="InterPro" id="IPR001633">
    <property type="entry name" value="EAL_dom"/>
</dbReference>
<dbReference type="RefSeq" id="WP_194702256.1">
    <property type="nucleotide sequence ID" value="NZ_JADKNH010000007.1"/>
</dbReference>
<dbReference type="SUPFAM" id="SSF55073">
    <property type="entry name" value="Nucleotide cyclase"/>
    <property type="match status" value="1"/>
</dbReference>
<sequence length="670" mass="77186">MTDYIEFILKLLMSYGLIFLLTYYVIVILNRRIAFKSQVYYIGFLIALIACFQIYAMDRFGYRDIPDGRFFLTGLATYFWGITPGVIIAFIISIFKYMVYGIDALPNLILFGVNIIFFKCGKVFIEKYKINEHVMSYFFLSSASILCTILVGSFVLDGHISPLPAIEHYISVLLLGAFTVSALFFMVKRELDEIDLIDSLSRQKSELLEQKIEIQALYEEMLASEETLKSNYDELKRYQEKVEFLAFHESQTGFSNKEHLYQRLRERQKNNSKILLLLAVKDRGKLNYTLGNTIFEMLHFIIGAEIHQYFEPYSTNELYSLGSGLYAVLITMDISEADIDKIFNRLYEIFLKNELINSMGFSLSLEVGAVHLNRDTIEPEVWVEYAESALLMSGHLSGDSKIVWFKNSYYEQLQATSYLVTNLKKAIANAEFYVVYQPKFDQNSQLKSAEALIRWHHPENGEIEPYTFIPLAEMNGVVAEIGEFVMQSVCDMIKTVEARHLNCIPIAINASILEILNPQYSGKVFQTFEENGIEHSNIQIEVTESAISESYEDVIRTLTTLSNGGVEIHLDDFGTGYSSLSHIGIMPIAVIKIDKKFIDQIFVDEKYENLIEMMIDFSHRSNIKVVAEGVENEAQFNWLKERHCDYYQGYYFSKPISKEDLMELIQIYNG</sequence>
<reference evidence="4 5" key="1">
    <citation type="submission" date="2020-11" db="EMBL/GenBank/DDBJ databases">
        <title>Fusibacter basophilias sp. nov.</title>
        <authorList>
            <person name="Qiu D."/>
        </authorList>
    </citation>
    <scope>NUCLEOTIDE SEQUENCE [LARGE SCALE GENOMIC DNA]</scope>
    <source>
        <strain evidence="4 5">Q10-2</strain>
    </source>
</reference>
<accession>A0ABR9ZU97</accession>
<feature type="transmembrane region" description="Helical" evidence="1">
    <location>
        <begin position="38"/>
        <end position="57"/>
    </location>
</feature>
<evidence type="ECO:0000313" key="4">
    <source>
        <dbReference type="EMBL" id="MBF4694022.1"/>
    </source>
</evidence>
<dbReference type="InterPro" id="IPR050706">
    <property type="entry name" value="Cyclic-di-GMP_PDE-like"/>
</dbReference>
<dbReference type="Proteomes" id="UP000614200">
    <property type="component" value="Unassembled WGS sequence"/>
</dbReference>
<dbReference type="InterPro" id="IPR043128">
    <property type="entry name" value="Rev_trsase/Diguanyl_cyclase"/>
</dbReference>
<dbReference type="InterPro" id="IPR029787">
    <property type="entry name" value="Nucleotide_cyclase"/>
</dbReference>
<feature type="domain" description="EAL" evidence="2">
    <location>
        <begin position="416"/>
        <end position="669"/>
    </location>
</feature>
<keyword evidence="5" id="KW-1185">Reference proteome</keyword>
<feature type="transmembrane region" description="Helical" evidence="1">
    <location>
        <begin position="104"/>
        <end position="125"/>
    </location>
</feature>
<name>A0ABR9ZU97_9FIRM</name>
<dbReference type="PROSITE" id="PS50883">
    <property type="entry name" value="EAL"/>
    <property type="match status" value="1"/>
</dbReference>
<keyword evidence="1" id="KW-1133">Transmembrane helix</keyword>
<dbReference type="PANTHER" id="PTHR33121">
    <property type="entry name" value="CYCLIC DI-GMP PHOSPHODIESTERASE PDEF"/>
    <property type="match status" value="1"/>
</dbReference>
<keyword evidence="1" id="KW-0472">Membrane</keyword>
<dbReference type="Gene3D" id="3.20.20.450">
    <property type="entry name" value="EAL domain"/>
    <property type="match status" value="1"/>
</dbReference>
<organism evidence="4 5">
    <name type="scientific">Fusibacter ferrireducens</name>
    <dbReference type="NCBI Taxonomy" id="2785058"/>
    <lineage>
        <taxon>Bacteria</taxon>
        <taxon>Bacillati</taxon>
        <taxon>Bacillota</taxon>
        <taxon>Clostridia</taxon>
        <taxon>Eubacteriales</taxon>
        <taxon>Eubacteriales Family XII. Incertae Sedis</taxon>
        <taxon>Fusibacter</taxon>
    </lineage>
</organism>
<feature type="transmembrane region" description="Helical" evidence="1">
    <location>
        <begin position="78"/>
        <end position="98"/>
    </location>
</feature>
<evidence type="ECO:0000259" key="2">
    <source>
        <dbReference type="PROSITE" id="PS50883"/>
    </source>
</evidence>
<evidence type="ECO:0000256" key="1">
    <source>
        <dbReference type="SAM" id="Phobius"/>
    </source>
</evidence>
<dbReference type="SMART" id="SM00052">
    <property type="entry name" value="EAL"/>
    <property type="match status" value="1"/>
</dbReference>
<feature type="domain" description="GGDEF" evidence="3">
    <location>
        <begin position="271"/>
        <end position="407"/>
    </location>
</feature>
<evidence type="ECO:0000313" key="5">
    <source>
        <dbReference type="Proteomes" id="UP000614200"/>
    </source>
</evidence>
<dbReference type="CDD" id="cd01948">
    <property type="entry name" value="EAL"/>
    <property type="match status" value="1"/>
</dbReference>
<dbReference type="SUPFAM" id="SSF141868">
    <property type="entry name" value="EAL domain-like"/>
    <property type="match status" value="1"/>
</dbReference>
<dbReference type="InterPro" id="IPR000160">
    <property type="entry name" value="GGDEF_dom"/>
</dbReference>
<dbReference type="InterPro" id="IPR035919">
    <property type="entry name" value="EAL_sf"/>
</dbReference>
<feature type="transmembrane region" description="Helical" evidence="1">
    <location>
        <begin position="168"/>
        <end position="187"/>
    </location>
</feature>
<protein>
    <submittedName>
        <fullName evidence="4">GGDEF domain-containing protein</fullName>
    </submittedName>
</protein>
<dbReference type="Pfam" id="PF00563">
    <property type="entry name" value="EAL"/>
    <property type="match status" value="1"/>
</dbReference>
<feature type="transmembrane region" description="Helical" evidence="1">
    <location>
        <begin position="7"/>
        <end position="26"/>
    </location>
</feature>
<dbReference type="Gene3D" id="3.30.70.270">
    <property type="match status" value="1"/>
</dbReference>
<proteinExistence type="predicted"/>
<comment type="caution">
    <text evidence="4">The sequence shown here is derived from an EMBL/GenBank/DDBJ whole genome shotgun (WGS) entry which is preliminary data.</text>
</comment>
<dbReference type="PROSITE" id="PS50887">
    <property type="entry name" value="GGDEF"/>
    <property type="match status" value="1"/>
</dbReference>
<feature type="transmembrane region" description="Helical" evidence="1">
    <location>
        <begin position="137"/>
        <end position="156"/>
    </location>
</feature>
<keyword evidence="1" id="KW-0812">Transmembrane</keyword>
<evidence type="ECO:0000259" key="3">
    <source>
        <dbReference type="PROSITE" id="PS50887"/>
    </source>
</evidence>
<gene>
    <name evidence="4" type="ORF">ISU02_12955</name>
</gene>
<dbReference type="PANTHER" id="PTHR33121:SF70">
    <property type="entry name" value="SIGNALING PROTEIN YKOW"/>
    <property type="match status" value="1"/>
</dbReference>
<dbReference type="SMART" id="SM00267">
    <property type="entry name" value="GGDEF"/>
    <property type="match status" value="1"/>
</dbReference>
<dbReference type="EMBL" id="JADKNH010000007">
    <property type="protein sequence ID" value="MBF4694022.1"/>
    <property type="molecule type" value="Genomic_DNA"/>
</dbReference>